<feature type="domain" description="RNA polymerase sigma factor 70 region 4 type 2" evidence="3">
    <location>
        <begin position="123"/>
        <end position="173"/>
    </location>
</feature>
<reference evidence="4 5" key="1">
    <citation type="submission" date="2021-01" db="EMBL/GenBank/DDBJ databases">
        <title>Paenibacillus sp.nov. isolated from the rhizosphere soil of tomato plant.</title>
        <authorList>
            <person name="Thin K.K."/>
            <person name="Zhang X."/>
            <person name="He S."/>
        </authorList>
    </citation>
    <scope>NUCLEOTIDE SEQUENCE [LARGE SCALE GENOMIC DNA]</scope>
    <source>
        <strain evidence="4 5">DXFW5</strain>
    </source>
</reference>
<name>A0ABS2H866_9BACL</name>
<dbReference type="InterPro" id="IPR014303">
    <property type="entry name" value="RNA_pol_sigma-70_ECF"/>
</dbReference>
<dbReference type="PANTHER" id="PTHR30173">
    <property type="entry name" value="SIGMA 19 FACTOR"/>
    <property type="match status" value="1"/>
</dbReference>
<dbReference type="InterPro" id="IPR036388">
    <property type="entry name" value="WH-like_DNA-bd_sf"/>
</dbReference>
<dbReference type="SUPFAM" id="SSF88946">
    <property type="entry name" value="Sigma2 domain of RNA polymerase sigma factors"/>
    <property type="match status" value="1"/>
</dbReference>
<dbReference type="Gene3D" id="1.10.1740.10">
    <property type="match status" value="1"/>
</dbReference>
<evidence type="ECO:0000313" key="5">
    <source>
        <dbReference type="Proteomes" id="UP001516620"/>
    </source>
</evidence>
<dbReference type="NCBIfam" id="NF007214">
    <property type="entry name" value="PRK09636.1"/>
    <property type="match status" value="1"/>
</dbReference>
<dbReference type="InterPro" id="IPR013324">
    <property type="entry name" value="RNA_pol_sigma_r3/r4-like"/>
</dbReference>
<dbReference type="InterPro" id="IPR007627">
    <property type="entry name" value="RNA_pol_sigma70_r2"/>
</dbReference>
<proteinExistence type="predicted"/>
<comment type="subunit">
    <text evidence="1">Interacts transiently with the RNA polymerase catalytic core formed by RpoA, RpoB, RpoC and RpoZ (2 alpha, 1 beta, 1 beta' and 1 omega subunit) to form the RNA polymerase holoenzyme that can initiate transcription.</text>
</comment>
<evidence type="ECO:0000313" key="4">
    <source>
        <dbReference type="EMBL" id="MBM6996583.1"/>
    </source>
</evidence>
<dbReference type="PANTHER" id="PTHR30173:SF36">
    <property type="entry name" value="ECF RNA POLYMERASE SIGMA FACTOR SIGJ"/>
    <property type="match status" value="1"/>
</dbReference>
<dbReference type="SUPFAM" id="SSF54427">
    <property type="entry name" value="NTF2-like"/>
    <property type="match status" value="1"/>
</dbReference>
<dbReference type="Pfam" id="PF04542">
    <property type="entry name" value="Sigma70_r2"/>
    <property type="match status" value="1"/>
</dbReference>
<dbReference type="NCBIfam" id="TIGR02937">
    <property type="entry name" value="sigma70-ECF"/>
    <property type="match status" value="1"/>
</dbReference>
<protein>
    <submittedName>
        <fullName evidence="4">RNA polymerase sigma-70 factor</fullName>
    </submittedName>
</protein>
<dbReference type="InterPro" id="IPR032710">
    <property type="entry name" value="NTF2-like_dom_sf"/>
</dbReference>
<evidence type="ECO:0000256" key="1">
    <source>
        <dbReference type="ARBA" id="ARBA00011344"/>
    </source>
</evidence>
<evidence type="ECO:0000259" key="3">
    <source>
        <dbReference type="Pfam" id="PF08281"/>
    </source>
</evidence>
<dbReference type="InterPro" id="IPR013325">
    <property type="entry name" value="RNA_pol_sigma_r2"/>
</dbReference>
<comment type="caution">
    <text evidence="4">The sequence shown here is derived from an EMBL/GenBank/DDBJ whole genome shotgun (WGS) entry which is preliminary data.</text>
</comment>
<dbReference type="InterPro" id="IPR014284">
    <property type="entry name" value="RNA_pol_sigma-70_dom"/>
</dbReference>
<feature type="domain" description="RNA polymerase sigma-70 region 2" evidence="2">
    <location>
        <begin position="17"/>
        <end position="82"/>
    </location>
</feature>
<dbReference type="Gene3D" id="1.10.10.10">
    <property type="entry name" value="Winged helix-like DNA-binding domain superfamily/Winged helix DNA-binding domain"/>
    <property type="match status" value="1"/>
</dbReference>
<dbReference type="InterPro" id="IPR052704">
    <property type="entry name" value="ECF_Sigma-70_Domain"/>
</dbReference>
<gene>
    <name evidence="4" type="ORF">IM700_013090</name>
</gene>
<sequence length="304" mass="34244">MTFTGTRGGTRIDTNDLYIEYRPLLFSLAYRMLGTVMDAEDTVQETFASYAGLKEVSAIRNPRAYLCKMVTNRCIDFLRSAKQRREVYTGPWLPEPVVWRNDNDGAGHDPMHELLSRDDLTMAYLFMMETLTPTERAVLVLREAFQYDYGEIASIVGKTEANCRKIHSRAKQKVQPEAADRRVDYEKDQTVLNRFISALSMGDTNTLLQLLTHDATLLSDGGGKVLAAVNPIVTSARVIAFLQGIVRNSPSNSTIDVVTINGQPGLLLKVEDHVVGTVSFEREGERIRRIFMVRNPDKLLRINP</sequence>
<dbReference type="EMBL" id="JADCNN020000010">
    <property type="protein sequence ID" value="MBM6996583.1"/>
    <property type="molecule type" value="Genomic_DNA"/>
</dbReference>
<dbReference type="SUPFAM" id="SSF88659">
    <property type="entry name" value="Sigma3 and sigma4 domains of RNA polymerase sigma factors"/>
    <property type="match status" value="1"/>
</dbReference>
<dbReference type="Proteomes" id="UP001516620">
    <property type="component" value="Unassembled WGS sequence"/>
</dbReference>
<organism evidence="4 5">
    <name type="scientific">Paenibacillus rhizolycopersici</name>
    <dbReference type="NCBI Taxonomy" id="2780073"/>
    <lineage>
        <taxon>Bacteria</taxon>
        <taxon>Bacillati</taxon>
        <taxon>Bacillota</taxon>
        <taxon>Bacilli</taxon>
        <taxon>Bacillales</taxon>
        <taxon>Paenibacillaceae</taxon>
        <taxon>Paenibacillus</taxon>
    </lineage>
</organism>
<dbReference type="Pfam" id="PF08281">
    <property type="entry name" value="Sigma70_r4_2"/>
    <property type="match status" value="1"/>
</dbReference>
<dbReference type="InterPro" id="IPR013249">
    <property type="entry name" value="RNA_pol_sigma70_r4_t2"/>
</dbReference>
<accession>A0ABS2H866</accession>
<evidence type="ECO:0000259" key="2">
    <source>
        <dbReference type="Pfam" id="PF04542"/>
    </source>
</evidence>
<keyword evidence="5" id="KW-1185">Reference proteome</keyword>
<dbReference type="NCBIfam" id="TIGR02957">
    <property type="entry name" value="SigX4"/>
    <property type="match status" value="1"/>
</dbReference>